<proteinExistence type="predicted"/>
<name>G9NK23_HYPAI</name>
<comment type="caution">
    <text evidence="1">The sequence shown here is derived from an EMBL/GenBank/DDBJ whole genome shotgun (WGS) entry which is preliminary data.</text>
</comment>
<evidence type="ECO:0000313" key="2">
    <source>
        <dbReference type="Proteomes" id="UP000005426"/>
    </source>
</evidence>
<sequence length="339" mass="37232">MLDPVLYAPADIISSVAGSHETLLPEVAGLIGGHLQPNHPLLRFCKVMQLARYVSLAEPGDSVTYPLCEVLSWSRGTLPILAEGQAINRRMRLTIDSRGIKSIDMVSEKSEESAVIGSSRSSHAYIVGSVESLSGVGIEFQLTMKSGKYVIGLPYTLIYSYLAEFVETLYGMPESEDRHLTLTYSISNPAHVTFIGTDMVGKAVSGLEPRPPGASPAFHFCASLERVVYAQVFSDRDTGRCSGILLEYEDGIKRALGQCRIGFDDVQCYKHPTKFCYMPITYPGAEPLCLPRKHVHAAFDSDAGLFVEQDTAKWKICPLKGILHYLFGEKDTEIKVCDA</sequence>
<keyword evidence="2" id="KW-1185">Reference proteome</keyword>
<evidence type="ECO:0000313" key="1">
    <source>
        <dbReference type="EMBL" id="EHK49243.1"/>
    </source>
</evidence>
<dbReference type="AlphaFoldDB" id="G9NK23"/>
<accession>G9NK23</accession>
<dbReference type="KEGG" id="tatv:25782594"/>
<dbReference type="OrthoDB" id="4763081at2759"/>
<dbReference type="HOGENOM" id="CLU_819056_0_0_1"/>
<organism evidence="1 2">
    <name type="scientific">Hypocrea atroviridis (strain ATCC 20476 / IMI 206040)</name>
    <name type="common">Trichoderma atroviride</name>
    <dbReference type="NCBI Taxonomy" id="452589"/>
    <lineage>
        <taxon>Eukaryota</taxon>
        <taxon>Fungi</taxon>
        <taxon>Dikarya</taxon>
        <taxon>Ascomycota</taxon>
        <taxon>Pezizomycotina</taxon>
        <taxon>Sordariomycetes</taxon>
        <taxon>Hypocreomycetidae</taxon>
        <taxon>Hypocreales</taxon>
        <taxon>Hypocreaceae</taxon>
        <taxon>Trichoderma</taxon>
    </lineage>
</organism>
<gene>
    <name evidence="1" type="ORF">TRIATDRAFT_305086</name>
</gene>
<dbReference type="STRING" id="452589.G9NK23"/>
<dbReference type="GeneID" id="25782594"/>
<dbReference type="Proteomes" id="UP000005426">
    <property type="component" value="Unassembled WGS sequence"/>
</dbReference>
<protein>
    <submittedName>
        <fullName evidence="1">Uncharacterized protein</fullName>
    </submittedName>
</protein>
<reference evidence="1 2" key="1">
    <citation type="journal article" date="2011" name="Genome Biol.">
        <title>Comparative genome sequence analysis underscores mycoparasitism as the ancestral life style of Trichoderma.</title>
        <authorList>
            <person name="Kubicek C.P."/>
            <person name="Herrera-Estrella A."/>
            <person name="Seidl-Seiboth V."/>
            <person name="Martinez D.A."/>
            <person name="Druzhinina I.S."/>
            <person name="Thon M."/>
            <person name="Zeilinger S."/>
            <person name="Casas-Flores S."/>
            <person name="Horwitz B.A."/>
            <person name="Mukherjee P.K."/>
            <person name="Mukherjee M."/>
            <person name="Kredics L."/>
            <person name="Alcaraz L.D."/>
            <person name="Aerts A."/>
            <person name="Antal Z."/>
            <person name="Atanasova L."/>
            <person name="Cervantes-Badillo M.G."/>
            <person name="Challacombe J."/>
            <person name="Chertkov O."/>
            <person name="McCluskey K."/>
            <person name="Coulpier F."/>
            <person name="Deshpande N."/>
            <person name="von Doehren H."/>
            <person name="Ebbole D.J."/>
            <person name="Esquivel-Naranjo E.U."/>
            <person name="Fekete E."/>
            <person name="Flipphi M."/>
            <person name="Glaser F."/>
            <person name="Gomez-Rodriguez E.Y."/>
            <person name="Gruber S."/>
            <person name="Han C."/>
            <person name="Henrissat B."/>
            <person name="Hermosa R."/>
            <person name="Hernandez-Onate M."/>
            <person name="Karaffa L."/>
            <person name="Kosti I."/>
            <person name="Le Crom S."/>
            <person name="Lindquist E."/>
            <person name="Lucas S."/>
            <person name="Luebeck M."/>
            <person name="Luebeck P.S."/>
            <person name="Margeot A."/>
            <person name="Metz B."/>
            <person name="Misra M."/>
            <person name="Nevalainen H."/>
            <person name="Omann M."/>
            <person name="Packer N."/>
            <person name="Perrone G."/>
            <person name="Uresti-Rivera E.E."/>
            <person name="Salamov A."/>
            <person name="Schmoll M."/>
            <person name="Seiboth B."/>
            <person name="Shapiro H."/>
            <person name="Sukno S."/>
            <person name="Tamayo-Ramos J.A."/>
            <person name="Tisch D."/>
            <person name="Wiest A."/>
            <person name="Wilkinson H.H."/>
            <person name="Zhang M."/>
            <person name="Coutinho P.M."/>
            <person name="Kenerley C.M."/>
            <person name="Monte E."/>
            <person name="Baker S.E."/>
            <person name="Grigoriev I.V."/>
        </authorList>
    </citation>
    <scope>NUCLEOTIDE SEQUENCE [LARGE SCALE GENOMIC DNA]</scope>
    <source>
        <strain evidence="2">ATCC 20476 / IMI 206040</strain>
    </source>
</reference>
<dbReference type="EMBL" id="ABDG02000017">
    <property type="protein sequence ID" value="EHK49243.1"/>
    <property type="molecule type" value="Genomic_DNA"/>
</dbReference>